<dbReference type="EMBL" id="DF839355">
    <property type="protein sequence ID" value="GAT43860.1"/>
    <property type="molecule type" value="Genomic_DNA"/>
</dbReference>
<protein>
    <submittedName>
        <fullName evidence="1">Uncharacterized protein</fullName>
    </submittedName>
</protein>
<organism evidence="1 2">
    <name type="scientific">Mycena chlorophos</name>
    <name type="common">Agaric fungus</name>
    <name type="synonym">Agaricus chlorophos</name>
    <dbReference type="NCBI Taxonomy" id="658473"/>
    <lineage>
        <taxon>Eukaryota</taxon>
        <taxon>Fungi</taxon>
        <taxon>Dikarya</taxon>
        <taxon>Basidiomycota</taxon>
        <taxon>Agaricomycotina</taxon>
        <taxon>Agaricomycetes</taxon>
        <taxon>Agaricomycetidae</taxon>
        <taxon>Agaricales</taxon>
        <taxon>Marasmiineae</taxon>
        <taxon>Mycenaceae</taxon>
        <taxon>Mycena</taxon>
    </lineage>
</organism>
<dbReference type="Proteomes" id="UP000815677">
    <property type="component" value="Unassembled WGS sequence"/>
</dbReference>
<accession>A0ABQ0KZ20</accession>
<evidence type="ECO:0000313" key="2">
    <source>
        <dbReference type="Proteomes" id="UP000815677"/>
    </source>
</evidence>
<gene>
    <name evidence="1" type="ORF">MCHLO_01525</name>
</gene>
<proteinExistence type="predicted"/>
<reference evidence="1" key="1">
    <citation type="submission" date="2014-09" db="EMBL/GenBank/DDBJ databases">
        <title>Genome sequence of the luminous mushroom Mycena chlorophos for searching fungal bioluminescence genes.</title>
        <authorList>
            <person name="Tanaka Y."/>
            <person name="Kasuga D."/>
            <person name="Oba Y."/>
            <person name="Hase S."/>
            <person name="Sato K."/>
            <person name="Oba Y."/>
            <person name="Sakakibara Y."/>
        </authorList>
    </citation>
    <scope>NUCLEOTIDE SEQUENCE</scope>
</reference>
<keyword evidence="2" id="KW-1185">Reference proteome</keyword>
<evidence type="ECO:0000313" key="1">
    <source>
        <dbReference type="EMBL" id="GAT43860.1"/>
    </source>
</evidence>
<name>A0ABQ0KZ20_MYCCL</name>
<sequence length="229" mass="25373">MFTSSMFFAPLDGECILGTTSLAPDAELPVGTTYAFRNTRTSTHARIGLAGKVVGASYGVETQRVVLRDLNDATLRPDFFRMVDFLGDIERNNTSADETQGHRWLRRAWSKGPLNIIIQLTSRTLLETHTWHEGGDWFPGDTRLSHGPVVQQGVVLFCVAHLLRIKNNASGRVDWLLKAAFACRLDEPAKYAIPISVSASMTLLMQSNIVPGEPVPQNQDLPIKIIEDK</sequence>